<dbReference type="Proteomes" id="UP000828390">
    <property type="component" value="Unassembled WGS sequence"/>
</dbReference>
<protein>
    <submittedName>
        <fullName evidence="1">Uncharacterized protein</fullName>
    </submittedName>
</protein>
<reference evidence="1" key="1">
    <citation type="journal article" date="2019" name="bioRxiv">
        <title>The Genome of the Zebra Mussel, Dreissena polymorpha: A Resource for Invasive Species Research.</title>
        <authorList>
            <person name="McCartney M.A."/>
            <person name="Auch B."/>
            <person name="Kono T."/>
            <person name="Mallez S."/>
            <person name="Zhang Y."/>
            <person name="Obille A."/>
            <person name="Becker A."/>
            <person name="Abrahante J.E."/>
            <person name="Garbe J."/>
            <person name="Badalamenti J.P."/>
            <person name="Herman A."/>
            <person name="Mangelson H."/>
            <person name="Liachko I."/>
            <person name="Sullivan S."/>
            <person name="Sone E.D."/>
            <person name="Koren S."/>
            <person name="Silverstein K.A.T."/>
            <person name="Beckman K.B."/>
            <person name="Gohl D.M."/>
        </authorList>
    </citation>
    <scope>NUCLEOTIDE SEQUENCE</scope>
    <source>
        <strain evidence="1">Duluth1</strain>
        <tissue evidence="1">Whole animal</tissue>
    </source>
</reference>
<name>A0A9D4RK72_DREPO</name>
<sequence>MTVDGDVVGTYLMDLMLPHSLCVSKDEIKLAVSNSASGAGTLPLYKISLAIS</sequence>
<keyword evidence="2" id="KW-1185">Reference proteome</keyword>
<gene>
    <name evidence="1" type="ORF">DPMN_033771</name>
</gene>
<accession>A0A9D4RK72</accession>
<evidence type="ECO:0000313" key="1">
    <source>
        <dbReference type="EMBL" id="KAH3870583.1"/>
    </source>
</evidence>
<reference evidence="1" key="2">
    <citation type="submission" date="2020-11" db="EMBL/GenBank/DDBJ databases">
        <authorList>
            <person name="McCartney M.A."/>
            <person name="Auch B."/>
            <person name="Kono T."/>
            <person name="Mallez S."/>
            <person name="Becker A."/>
            <person name="Gohl D.M."/>
            <person name="Silverstein K.A.T."/>
            <person name="Koren S."/>
            <person name="Bechman K.B."/>
            <person name="Herman A."/>
            <person name="Abrahante J.E."/>
            <person name="Garbe J."/>
        </authorList>
    </citation>
    <scope>NUCLEOTIDE SEQUENCE</scope>
    <source>
        <strain evidence="1">Duluth1</strain>
        <tissue evidence="1">Whole animal</tissue>
    </source>
</reference>
<organism evidence="1 2">
    <name type="scientific">Dreissena polymorpha</name>
    <name type="common">Zebra mussel</name>
    <name type="synonym">Mytilus polymorpha</name>
    <dbReference type="NCBI Taxonomy" id="45954"/>
    <lineage>
        <taxon>Eukaryota</taxon>
        <taxon>Metazoa</taxon>
        <taxon>Spiralia</taxon>
        <taxon>Lophotrochozoa</taxon>
        <taxon>Mollusca</taxon>
        <taxon>Bivalvia</taxon>
        <taxon>Autobranchia</taxon>
        <taxon>Heteroconchia</taxon>
        <taxon>Euheterodonta</taxon>
        <taxon>Imparidentia</taxon>
        <taxon>Neoheterodontei</taxon>
        <taxon>Myida</taxon>
        <taxon>Dreissenoidea</taxon>
        <taxon>Dreissenidae</taxon>
        <taxon>Dreissena</taxon>
    </lineage>
</organism>
<evidence type="ECO:0000313" key="2">
    <source>
        <dbReference type="Proteomes" id="UP000828390"/>
    </source>
</evidence>
<comment type="caution">
    <text evidence="1">The sequence shown here is derived from an EMBL/GenBank/DDBJ whole genome shotgun (WGS) entry which is preliminary data.</text>
</comment>
<dbReference type="AlphaFoldDB" id="A0A9D4RK72"/>
<dbReference type="EMBL" id="JAIWYP010000002">
    <property type="protein sequence ID" value="KAH3870583.1"/>
    <property type="molecule type" value="Genomic_DNA"/>
</dbReference>
<proteinExistence type="predicted"/>